<sequence>MNKKNTIAKISIEMIEKTQEAHACSSEVMGTGDDLLQLFGDIAQNLMRDCEVPKEILHEIIDAAAENMTGKEEKDGEDNEIPDEVKAGLVFLHKIGVL</sequence>
<proteinExistence type="predicted"/>
<dbReference type="RefSeq" id="WP_118667151.1">
    <property type="nucleotide sequence ID" value="NZ_CP060636.1"/>
</dbReference>
<dbReference type="Proteomes" id="UP000515856">
    <property type="component" value="Chromosome"/>
</dbReference>
<keyword evidence="2" id="KW-1185">Reference proteome</keyword>
<reference evidence="1 2" key="1">
    <citation type="submission" date="2020-08" db="EMBL/GenBank/DDBJ databases">
        <authorList>
            <person name="Liu C."/>
            <person name="Sun Q."/>
        </authorList>
    </citation>
    <scope>NUCLEOTIDE SEQUENCE [LARGE SCALE GENOMIC DNA]</scope>
    <source>
        <strain evidence="1 2">NSJ-61</strain>
    </source>
</reference>
<gene>
    <name evidence="1" type="ORF">H9Q80_00320</name>
</gene>
<evidence type="ECO:0000313" key="2">
    <source>
        <dbReference type="Proteomes" id="UP000515856"/>
    </source>
</evidence>
<name>A0A7G9GNQ4_9FIRM</name>
<dbReference type="EMBL" id="CP060636">
    <property type="protein sequence ID" value="QNM12436.1"/>
    <property type="molecule type" value="Genomic_DNA"/>
</dbReference>
<organism evidence="1 2">
    <name type="scientific">[Eubacterium] hominis</name>
    <dbReference type="NCBI Taxonomy" id="2764325"/>
    <lineage>
        <taxon>Bacteria</taxon>
        <taxon>Bacillati</taxon>
        <taxon>Bacillota</taxon>
        <taxon>Erysipelotrichia</taxon>
        <taxon>Erysipelotrichales</taxon>
        <taxon>Erysipelotrichaceae</taxon>
        <taxon>Amedibacillus</taxon>
    </lineage>
</organism>
<dbReference type="AlphaFoldDB" id="A0A7G9GNQ4"/>
<dbReference type="KEGG" id="ehn:H9Q80_00320"/>
<protein>
    <submittedName>
        <fullName evidence="1">Uncharacterized protein</fullName>
    </submittedName>
</protein>
<accession>A0A7G9GNQ4</accession>
<evidence type="ECO:0000313" key="1">
    <source>
        <dbReference type="EMBL" id="QNM12436.1"/>
    </source>
</evidence>